<proteinExistence type="predicted"/>
<reference evidence="1" key="1">
    <citation type="submission" date="2024-06" db="EMBL/GenBank/DDBJ databases">
        <title>Genome sequence of Vogesella sp. MAHUQ-64.</title>
        <authorList>
            <person name="Huq M.A."/>
        </authorList>
    </citation>
    <scope>NUCLEOTIDE SEQUENCE</scope>
    <source>
        <strain evidence="1">MAHUQ-64</strain>
    </source>
</reference>
<comment type="caution">
    <text evidence="1">The sequence shown here is derived from an EMBL/GenBank/DDBJ whole genome shotgun (WGS) entry which is preliminary data.</text>
</comment>
<keyword evidence="2" id="KW-1185">Reference proteome</keyword>
<dbReference type="InterPro" id="IPR043019">
    <property type="entry name" value="GrlR_sf"/>
</dbReference>
<dbReference type="Gene3D" id="2.40.128.380">
    <property type="entry name" value="T3SS negative regulator GrlR"/>
    <property type="match status" value="1"/>
</dbReference>
<gene>
    <name evidence="1" type="ORF">ABNW52_14805</name>
</gene>
<accession>A0ABV1M6N9</accession>
<evidence type="ECO:0000313" key="1">
    <source>
        <dbReference type="EMBL" id="MEQ6291886.1"/>
    </source>
</evidence>
<organism evidence="1 2">
    <name type="scientific">Vogesella oryzagri</name>
    <dbReference type="NCBI Taxonomy" id="3160864"/>
    <lineage>
        <taxon>Bacteria</taxon>
        <taxon>Pseudomonadati</taxon>
        <taxon>Pseudomonadota</taxon>
        <taxon>Betaproteobacteria</taxon>
        <taxon>Neisseriales</taxon>
        <taxon>Chromobacteriaceae</taxon>
        <taxon>Vogesella</taxon>
    </lineage>
</organism>
<name>A0ABV1M6N9_9NEIS</name>
<dbReference type="RefSeq" id="WP_349589360.1">
    <property type="nucleotide sequence ID" value="NZ_JBEFLD010000007.1"/>
</dbReference>
<dbReference type="Proteomes" id="UP001433638">
    <property type="component" value="Unassembled WGS sequence"/>
</dbReference>
<protein>
    <submittedName>
        <fullName evidence="1">GrlR family regulatory protein</fullName>
    </submittedName>
</protein>
<evidence type="ECO:0000313" key="2">
    <source>
        <dbReference type="Proteomes" id="UP001433638"/>
    </source>
</evidence>
<sequence>MLSGIYQVRLATSDGQFSEGQWVVEEQHLNGNDHNARYQGRLLLSGEHVAVRLDVQRNPEAPHTLFGPASHYLLALSGHLMRDSNNFTLSGPIEQVPGMFATLSGQWVGALE</sequence>
<dbReference type="EMBL" id="JBEFLD010000007">
    <property type="protein sequence ID" value="MEQ6291886.1"/>
    <property type="molecule type" value="Genomic_DNA"/>
</dbReference>